<accession>A0A4D6DWF0</accession>
<organism evidence="1 2">
    <name type="scientific">Edwardsiella phage pEt-SU</name>
    <dbReference type="NCBI Taxonomy" id="2562142"/>
    <lineage>
        <taxon>Viruses</taxon>
        <taxon>Duplodnaviria</taxon>
        <taxon>Heunggongvirae</taxon>
        <taxon>Uroviricota</taxon>
        <taxon>Caudoviricetes</taxon>
        <taxon>Chimalliviridae</taxon>
        <taxon>Petsuvirus</taxon>
        <taxon>Petsuvirus pEtSU</taxon>
    </lineage>
</organism>
<sequence>MIYENKDRYLLVKQTLVMLEMARLNAVVSINGVSTDVSKLEGTIINALADIERNFTLPREMIEDSPIYLDLSYEAVLVNGMNEPVKVGDDRRRHIPNTPDEMHDVIFKYPSFENYVAKYNENLKNQSFFDKSRKFAGDLITASSSSIQTIRKWAEGRGDQEMKLGQILLLVNMVETIEWLFDFTNATSRRQILNVDNDPTNGC</sequence>
<dbReference type="Proteomes" id="UP000297195">
    <property type="component" value="Segment"/>
</dbReference>
<keyword evidence="2" id="KW-1185">Reference proteome</keyword>
<protein>
    <submittedName>
        <fullName evidence="1">Uncharacterized protein</fullName>
    </submittedName>
</protein>
<evidence type="ECO:0000313" key="1">
    <source>
        <dbReference type="EMBL" id="QBZ70634.1"/>
    </source>
</evidence>
<evidence type="ECO:0000313" key="2">
    <source>
        <dbReference type="Proteomes" id="UP000297195"/>
    </source>
</evidence>
<reference evidence="1 2" key="1">
    <citation type="submission" date="2019-03" db="EMBL/GenBank/DDBJ databases">
        <authorList>
            <person name="Kim S.G."/>
            <person name="Park S.C."/>
        </authorList>
    </citation>
    <scope>NUCLEOTIDE SEQUENCE [LARGE SCALE GENOMIC DNA]</scope>
</reference>
<name>A0A4D6DWF0_9CAUD</name>
<proteinExistence type="predicted"/>
<gene>
    <name evidence="1" type="ORF">pETSU_053</name>
</gene>
<dbReference type="EMBL" id="MK689364">
    <property type="protein sequence ID" value="QBZ70634.1"/>
    <property type="molecule type" value="Genomic_DNA"/>
</dbReference>